<dbReference type="OrthoDB" id="3789824at2759"/>
<proteinExistence type="predicted"/>
<dbReference type="AlphaFoldDB" id="A0A017SUD2"/>
<keyword evidence="1" id="KW-0472">Membrane</keyword>
<organism evidence="2 3">
    <name type="scientific">Aspergillus ruber (strain CBS 135680)</name>
    <dbReference type="NCBI Taxonomy" id="1388766"/>
    <lineage>
        <taxon>Eukaryota</taxon>
        <taxon>Fungi</taxon>
        <taxon>Dikarya</taxon>
        <taxon>Ascomycota</taxon>
        <taxon>Pezizomycotina</taxon>
        <taxon>Eurotiomycetes</taxon>
        <taxon>Eurotiomycetidae</taxon>
        <taxon>Eurotiales</taxon>
        <taxon>Aspergillaceae</taxon>
        <taxon>Aspergillus</taxon>
        <taxon>Aspergillus subgen. Aspergillus</taxon>
    </lineage>
</organism>
<keyword evidence="1" id="KW-1133">Transmembrane helix</keyword>
<feature type="transmembrane region" description="Helical" evidence="1">
    <location>
        <begin position="227"/>
        <end position="248"/>
    </location>
</feature>
<dbReference type="RefSeq" id="XP_040643603.1">
    <property type="nucleotide sequence ID" value="XM_040779892.1"/>
</dbReference>
<dbReference type="Proteomes" id="UP000019804">
    <property type="component" value="Unassembled WGS sequence"/>
</dbReference>
<keyword evidence="1" id="KW-0812">Transmembrane</keyword>
<reference evidence="3" key="1">
    <citation type="journal article" date="2014" name="Nat. Commun.">
        <title>Genomic adaptations of the halophilic Dead Sea filamentous fungus Eurotium rubrum.</title>
        <authorList>
            <person name="Kis-Papo T."/>
            <person name="Weig A.R."/>
            <person name="Riley R."/>
            <person name="Persoh D."/>
            <person name="Salamov A."/>
            <person name="Sun H."/>
            <person name="Lipzen A."/>
            <person name="Wasser S.P."/>
            <person name="Rambold G."/>
            <person name="Grigoriev I.V."/>
            <person name="Nevo E."/>
        </authorList>
    </citation>
    <scope>NUCLEOTIDE SEQUENCE [LARGE SCALE GENOMIC DNA]</scope>
    <source>
        <strain evidence="3">CBS 135680</strain>
    </source>
</reference>
<protein>
    <submittedName>
        <fullName evidence="2">Uncharacterized protein</fullName>
    </submittedName>
</protein>
<dbReference type="STRING" id="1388766.A0A017SUD2"/>
<dbReference type="HOGENOM" id="CLU_042433_0_0_1"/>
<sequence>MGDTTCLDPTYTFQDFETFSRCFSSWRNTTNFSKAVVYVDTPFGKVIDGCIQDYCNFTSPDLGGCTLPQKHWSDIYQLRSHPNVSFESSACAGLNSRVNTDIAGPGVIISYNMQIVMIGFLWLAIRALDLIDFKNAKNSCSGVRLYLANHRSVVRMFLIEFQEAQCFFVIAIQIAFIFSMSAKPELYGAASLRQLYLNIAMTRAVCHMALASVTFGLWLIQTTNAKSLYTFICSSITICLSIAAFHMVGHWLPSPDNVTLPKNDRTWTRCGFHSPPLVWCADRYGYQEVAWFLPIAVSLFCFSMCCTLFDLLSVGPLAKQYLRDSDFKWLQNAYHCVNGLLFSSKKANSRWSSEVELVPNEWNLGQVMAVTIWAPPIVKYFYWSLFGVESYSATRIPLPYKITKTDSNSSE</sequence>
<name>A0A017SUD2_ASPRC</name>
<feature type="transmembrane region" description="Helical" evidence="1">
    <location>
        <begin position="164"/>
        <end position="183"/>
    </location>
</feature>
<feature type="transmembrane region" description="Helical" evidence="1">
    <location>
        <begin position="195"/>
        <end position="220"/>
    </location>
</feature>
<feature type="transmembrane region" description="Helical" evidence="1">
    <location>
        <begin position="102"/>
        <end position="125"/>
    </location>
</feature>
<evidence type="ECO:0000313" key="3">
    <source>
        <dbReference type="Proteomes" id="UP000019804"/>
    </source>
</evidence>
<keyword evidence="3" id="KW-1185">Reference proteome</keyword>
<gene>
    <name evidence="2" type="ORF">EURHEDRAFT_399052</name>
</gene>
<dbReference type="EMBL" id="KK088411">
    <property type="protein sequence ID" value="EYE99915.1"/>
    <property type="molecule type" value="Genomic_DNA"/>
</dbReference>
<evidence type="ECO:0000313" key="2">
    <source>
        <dbReference type="EMBL" id="EYE99915.1"/>
    </source>
</evidence>
<dbReference type="GeneID" id="63695016"/>
<feature type="transmembrane region" description="Helical" evidence="1">
    <location>
        <begin position="291"/>
        <end position="313"/>
    </location>
</feature>
<evidence type="ECO:0000256" key="1">
    <source>
        <dbReference type="SAM" id="Phobius"/>
    </source>
</evidence>
<accession>A0A017SUD2</accession>